<organism evidence="2 3">
    <name type="scientific">Legionella antarctica</name>
    <dbReference type="NCBI Taxonomy" id="2708020"/>
    <lineage>
        <taxon>Bacteria</taxon>
        <taxon>Pseudomonadati</taxon>
        <taxon>Pseudomonadota</taxon>
        <taxon>Gammaproteobacteria</taxon>
        <taxon>Legionellales</taxon>
        <taxon>Legionellaceae</taxon>
        <taxon>Legionella</taxon>
    </lineage>
</organism>
<protein>
    <recommendedName>
        <fullName evidence="1">DDE domain-containing protein</fullName>
    </recommendedName>
</protein>
<dbReference type="InterPro" id="IPR032874">
    <property type="entry name" value="DDE_dom"/>
</dbReference>
<name>A0A6F8T9G8_9GAMM</name>
<dbReference type="Proteomes" id="UP000502894">
    <property type="component" value="Chromosome"/>
</dbReference>
<dbReference type="EMBL" id="AP022839">
    <property type="protein sequence ID" value="BCA96883.1"/>
    <property type="molecule type" value="Genomic_DNA"/>
</dbReference>
<accession>A0A6F8T9G8</accession>
<evidence type="ECO:0000313" key="2">
    <source>
        <dbReference type="EMBL" id="BCA96883.1"/>
    </source>
</evidence>
<dbReference type="Pfam" id="PF13610">
    <property type="entry name" value="DDE_Tnp_IS240"/>
    <property type="match status" value="1"/>
</dbReference>
<gene>
    <name evidence="2" type="ORF">TUM19329_32440</name>
</gene>
<evidence type="ECO:0000259" key="1">
    <source>
        <dbReference type="Pfam" id="PF13610"/>
    </source>
</evidence>
<reference evidence="2" key="1">
    <citation type="journal article" date="2020" name="Microbiol. Resour. Announc.">
        <title>Complete Genome Sequence of Novel Psychrotolerant Legionella Strain TUM19329, Isolated from Antarctic Lake Sediment.</title>
        <authorList>
            <person name="Shimada S."/>
            <person name="Nakai R."/>
            <person name="Aoki K."/>
            <person name="Shimoeda N."/>
            <person name="Ohno G."/>
            <person name="Miyazaki Y."/>
            <person name="Kudoh S."/>
            <person name="Imura S."/>
            <person name="Watanabe K."/>
            <person name="Ishii Y."/>
            <person name="Tateda K."/>
        </authorList>
    </citation>
    <scope>NUCLEOTIDE SEQUENCE [LARGE SCALE GENOMIC DNA]</scope>
    <source>
        <strain evidence="2">TUM19329</strain>
    </source>
</reference>
<dbReference type="PANTHER" id="PTHR35528:SF3">
    <property type="entry name" value="BLL1675 PROTEIN"/>
    <property type="match status" value="1"/>
</dbReference>
<dbReference type="KEGG" id="lant:TUM19329_32440"/>
<dbReference type="InterPro" id="IPR052183">
    <property type="entry name" value="IS_Transposase"/>
</dbReference>
<feature type="domain" description="DDE" evidence="1">
    <location>
        <begin position="2"/>
        <end position="69"/>
    </location>
</feature>
<proteinExistence type="predicted"/>
<dbReference type="PANTHER" id="PTHR35528">
    <property type="entry name" value="BLL1675 PROTEIN"/>
    <property type="match status" value="1"/>
</dbReference>
<dbReference type="AlphaFoldDB" id="A0A6F8T9G8"/>
<keyword evidence="3" id="KW-1185">Reference proteome</keyword>
<sequence>MYIKVNGTWVYLYRAVDKEGSTVDFMLSEKSDRPVVLNFFKKAIDSSGLPVKANIDKSGSNTAALEQINHI</sequence>
<evidence type="ECO:0000313" key="3">
    <source>
        <dbReference type="Proteomes" id="UP000502894"/>
    </source>
</evidence>